<proteinExistence type="inferred from homology"/>
<evidence type="ECO:0000313" key="7">
    <source>
        <dbReference type="Proteomes" id="UP000663856"/>
    </source>
</evidence>
<keyword evidence="8" id="KW-1185">Reference proteome</keyword>
<dbReference type="Proteomes" id="UP000663866">
    <property type="component" value="Unassembled WGS sequence"/>
</dbReference>
<evidence type="ECO:0000256" key="1">
    <source>
        <dbReference type="ARBA" id="ARBA00004173"/>
    </source>
</evidence>
<gene>
    <name evidence="6" type="ORF">OVN521_LOCUS9498</name>
    <name evidence="5" type="ORF">WKI299_LOCUS19648</name>
</gene>
<dbReference type="Pfam" id="PF10937">
    <property type="entry name" value="Kgd4-YMR31"/>
    <property type="match status" value="1"/>
</dbReference>
<name>A0A816TLB2_9BILA</name>
<accession>A0A816TLB2</accession>
<evidence type="ECO:0000256" key="3">
    <source>
        <dbReference type="ARBA" id="ARBA00043970"/>
    </source>
</evidence>
<dbReference type="GO" id="GO:0005739">
    <property type="term" value="C:mitochondrion"/>
    <property type="evidence" value="ECO:0007669"/>
    <property type="project" value="UniProtKB-SubCell"/>
</dbReference>
<dbReference type="EMBL" id="CAJOBG010001158">
    <property type="protein sequence ID" value="CAF3900809.1"/>
    <property type="molecule type" value="Genomic_DNA"/>
</dbReference>
<comment type="caution">
    <text evidence="5">The sequence shown here is derived from an EMBL/GenBank/DDBJ whole genome shotgun (WGS) entry which is preliminary data.</text>
</comment>
<keyword evidence="2" id="KW-0496">Mitochondrion</keyword>
<evidence type="ECO:0000313" key="5">
    <source>
        <dbReference type="EMBL" id="CAF2098232.1"/>
    </source>
</evidence>
<organism evidence="5 7">
    <name type="scientific">Rotaria magnacalcarata</name>
    <dbReference type="NCBI Taxonomy" id="392030"/>
    <lineage>
        <taxon>Eukaryota</taxon>
        <taxon>Metazoa</taxon>
        <taxon>Spiralia</taxon>
        <taxon>Gnathifera</taxon>
        <taxon>Rotifera</taxon>
        <taxon>Eurotatoria</taxon>
        <taxon>Bdelloidea</taxon>
        <taxon>Philodinida</taxon>
        <taxon>Philodinidae</taxon>
        <taxon>Rotaria</taxon>
    </lineage>
</organism>
<evidence type="ECO:0000256" key="4">
    <source>
        <dbReference type="SAM" id="MobiDB-lite"/>
    </source>
</evidence>
<evidence type="ECO:0008006" key="9">
    <source>
        <dbReference type="Google" id="ProtNLM"/>
    </source>
</evidence>
<comment type="subcellular location">
    <subcellularLocation>
        <location evidence="1">Mitochondrion</location>
    </subcellularLocation>
</comment>
<evidence type="ECO:0000313" key="8">
    <source>
        <dbReference type="Proteomes" id="UP000663866"/>
    </source>
</evidence>
<feature type="compositionally biased region" description="Polar residues" evidence="4">
    <location>
        <begin position="28"/>
        <end position="56"/>
    </location>
</feature>
<feature type="region of interest" description="Disordered" evidence="4">
    <location>
        <begin position="28"/>
        <end position="78"/>
    </location>
</feature>
<dbReference type="InterPro" id="IPR020373">
    <property type="entry name" value="Kgd4/YMR-31"/>
</dbReference>
<protein>
    <recommendedName>
        <fullName evidence="9">Mitochondrial ribosomal protein S36</fullName>
    </recommendedName>
</protein>
<sequence length="92" mass="10128">MASIANNIQKIVRHHIPLIRFKYGMNQSGATSHGLQESKTNVTVTHSAGAPSQSKTTGHKSDPLEFSQTPKKYRRRPLTQDEIDLVAVGGFN</sequence>
<reference evidence="5" key="1">
    <citation type="submission" date="2021-02" db="EMBL/GenBank/DDBJ databases">
        <authorList>
            <person name="Nowell W R."/>
        </authorList>
    </citation>
    <scope>NUCLEOTIDE SEQUENCE</scope>
</reference>
<evidence type="ECO:0000256" key="2">
    <source>
        <dbReference type="ARBA" id="ARBA00023128"/>
    </source>
</evidence>
<evidence type="ECO:0000313" key="6">
    <source>
        <dbReference type="EMBL" id="CAF3900809.1"/>
    </source>
</evidence>
<dbReference type="Proteomes" id="UP000663856">
    <property type="component" value="Unassembled WGS sequence"/>
</dbReference>
<dbReference type="EMBL" id="CAJNRF010008116">
    <property type="protein sequence ID" value="CAF2098232.1"/>
    <property type="molecule type" value="Genomic_DNA"/>
</dbReference>
<dbReference type="AlphaFoldDB" id="A0A816TLB2"/>
<comment type="similarity">
    <text evidence="3">Belongs to the alpha-ketoglutarate dehydrogenase component 4 family.</text>
</comment>
<dbReference type="GO" id="GO:0006103">
    <property type="term" value="P:2-oxoglutarate metabolic process"/>
    <property type="evidence" value="ECO:0007669"/>
    <property type="project" value="InterPro"/>
</dbReference>